<reference evidence="1 2" key="1">
    <citation type="submission" date="2019-03" db="EMBL/GenBank/DDBJ databases">
        <title>Dyadobacter AR-3-6 sp. nov., isolated from arctic soil.</title>
        <authorList>
            <person name="Chaudhary D.K."/>
        </authorList>
    </citation>
    <scope>NUCLEOTIDE SEQUENCE [LARGE SCALE GENOMIC DNA]</scope>
    <source>
        <strain evidence="1 2">AR-3-6</strain>
    </source>
</reference>
<accession>A0A4R5DC35</accession>
<name>A0A4R5DC35_9BACT</name>
<keyword evidence="2" id="KW-1185">Reference proteome</keyword>
<sequence length="80" mass="8533">MSKLAVTTHDQVFAASQKISDVSKVPGVELSISSDAFSSLASVIFQKANPIELFGAAQFASDECGDAMWNEENLNPPSQK</sequence>
<evidence type="ECO:0000313" key="2">
    <source>
        <dbReference type="Proteomes" id="UP000294850"/>
    </source>
</evidence>
<dbReference type="AlphaFoldDB" id="A0A4R5DC35"/>
<dbReference type="Proteomes" id="UP000294850">
    <property type="component" value="Unassembled WGS sequence"/>
</dbReference>
<organism evidence="1 2">
    <name type="scientific">Dyadobacter psychrotolerans</name>
    <dbReference type="NCBI Taxonomy" id="2541721"/>
    <lineage>
        <taxon>Bacteria</taxon>
        <taxon>Pseudomonadati</taxon>
        <taxon>Bacteroidota</taxon>
        <taxon>Cytophagia</taxon>
        <taxon>Cytophagales</taxon>
        <taxon>Spirosomataceae</taxon>
        <taxon>Dyadobacter</taxon>
    </lineage>
</organism>
<proteinExistence type="predicted"/>
<protein>
    <submittedName>
        <fullName evidence="1">Uncharacterized protein</fullName>
    </submittedName>
</protein>
<dbReference type="EMBL" id="SMFL01000012">
    <property type="protein sequence ID" value="TDE11249.1"/>
    <property type="molecule type" value="Genomic_DNA"/>
</dbReference>
<gene>
    <name evidence="1" type="ORF">E0F88_25375</name>
</gene>
<evidence type="ECO:0000313" key="1">
    <source>
        <dbReference type="EMBL" id="TDE11249.1"/>
    </source>
</evidence>
<comment type="caution">
    <text evidence="1">The sequence shown here is derived from an EMBL/GenBank/DDBJ whole genome shotgun (WGS) entry which is preliminary data.</text>
</comment>
<dbReference type="RefSeq" id="WP_131961096.1">
    <property type="nucleotide sequence ID" value="NZ_SMFL01000012.1"/>
</dbReference>